<sequence>MNTNHIDWVLGSSSTVYMEGRSVYYLRAPGKAGVKASLALMPQEYMELRAYLIENFNLDAE</sequence>
<keyword evidence="2" id="KW-1185">Reference proteome</keyword>
<name>A0ABW6P5R4_9NOCA</name>
<protein>
    <submittedName>
        <fullName evidence="1">Uncharacterized protein</fullName>
    </submittedName>
</protein>
<reference evidence="1 2" key="1">
    <citation type="submission" date="2024-10" db="EMBL/GenBank/DDBJ databases">
        <title>The Natural Products Discovery Center: Release of the First 8490 Sequenced Strains for Exploring Actinobacteria Biosynthetic Diversity.</title>
        <authorList>
            <person name="Kalkreuter E."/>
            <person name="Kautsar S.A."/>
            <person name="Yang D."/>
            <person name="Bader C.D."/>
            <person name="Teijaro C.N."/>
            <person name="Fluegel L."/>
            <person name="Davis C.M."/>
            <person name="Simpson J.R."/>
            <person name="Lauterbach L."/>
            <person name="Steele A.D."/>
            <person name="Gui C."/>
            <person name="Meng S."/>
            <person name="Li G."/>
            <person name="Viehrig K."/>
            <person name="Ye F."/>
            <person name="Su P."/>
            <person name="Kiefer A.F."/>
            <person name="Nichols A."/>
            <person name="Cepeda A.J."/>
            <person name="Yan W."/>
            <person name="Fan B."/>
            <person name="Jiang Y."/>
            <person name="Adhikari A."/>
            <person name="Zheng C.-J."/>
            <person name="Schuster L."/>
            <person name="Cowan T.M."/>
            <person name="Smanski M.J."/>
            <person name="Chevrette M.G."/>
            <person name="De Carvalho L.P.S."/>
            <person name="Shen B."/>
        </authorList>
    </citation>
    <scope>NUCLEOTIDE SEQUENCE [LARGE SCALE GENOMIC DNA]</scope>
    <source>
        <strain evidence="1 2">NPDC004119</strain>
    </source>
</reference>
<organism evidence="1 2">
    <name type="scientific">Nocardia aobensis</name>
    <dbReference type="NCBI Taxonomy" id="257277"/>
    <lineage>
        <taxon>Bacteria</taxon>
        <taxon>Bacillati</taxon>
        <taxon>Actinomycetota</taxon>
        <taxon>Actinomycetes</taxon>
        <taxon>Mycobacteriales</taxon>
        <taxon>Nocardiaceae</taxon>
        <taxon>Nocardia</taxon>
    </lineage>
</organism>
<evidence type="ECO:0000313" key="2">
    <source>
        <dbReference type="Proteomes" id="UP001601442"/>
    </source>
</evidence>
<dbReference type="Proteomes" id="UP001601442">
    <property type="component" value="Unassembled WGS sequence"/>
</dbReference>
<dbReference type="EMBL" id="JBIAMT010000003">
    <property type="protein sequence ID" value="MFF0498496.1"/>
    <property type="molecule type" value="Genomic_DNA"/>
</dbReference>
<proteinExistence type="predicted"/>
<comment type="caution">
    <text evidence="1">The sequence shown here is derived from an EMBL/GenBank/DDBJ whole genome shotgun (WGS) entry which is preliminary data.</text>
</comment>
<gene>
    <name evidence="1" type="ORF">ACFYU5_18975</name>
</gene>
<evidence type="ECO:0000313" key="1">
    <source>
        <dbReference type="EMBL" id="MFF0498496.1"/>
    </source>
</evidence>
<dbReference type="RefSeq" id="WP_387395984.1">
    <property type="nucleotide sequence ID" value="NZ_JBIAMT010000003.1"/>
</dbReference>
<accession>A0ABW6P5R4</accession>